<comment type="subcellular location">
    <subcellularLocation>
        <location evidence="1">Cell inner membrane</location>
        <topology evidence="1">Peripheral membrane protein</topology>
    </subcellularLocation>
</comment>
<evidence type="ECO:0000256" key="13">
    <source>
        <dbReference type="ARBA" id="ARBA00038416"/>
    </source>
</evidence>
<comment type="subunit">
    <text evidence="2">The complex is composed of two ATP-binding proteins (GsiA), two transmembrane proteins (GsiC and GsiD) and a solute-binding protein (GsiB).</text>
</comment>
<keyword evidence="10" id="KW-1278">Translocase</keyword>
<dbReference type="PATRIC" id="fig|759362.5.peg.2870"/>
<keyword evidence="18" id="KW-0614">Plasmid</keyword>
<geneLocation type="plasmid" evidence="19">
    <name>pKVU_100</name>
</geneLocation>
<dbReference type="AlphaFoldDB" id="F9YB42"/>
<evidence type="ECO:0000256" key="1">
    <source>
        <dbReference type="ARBA" id="ARBA00004417"/>
    </source>
</evidence>
<dbReference type="PROSITE" id="PS50893">
    <property type="entry name" value="ABC_TRANSPORTER_2"/>
    <property type="match status" value="2"/>
</dbReference>
<evidence type="ECO:0000313" key="19">
    <source>
        <dbReference type="Proteomes" id="UP000000692"/>
    </source>
</evidence>
<dbReference type="InterPro" id="IPR027417">
    <property type="entry name" value="P-loop_NTPase"/>
</dbReference>
<protein>
    <recommendedName>
        <fullName evidence="15">Glutathione import ATP-binding protein GsiA</fullName>
        <ecNumber evidence="14">7.4.2.10</ecNumber>
    </recommendedName>
</protein>
<name>F9YB42_KETVW</name>
<dbReference type="GO" id="GO:0055085">
    <property type="term" value="P:transmembrane transport"/>
    <property type="evidence" value="ECO:0007669"/>
    <property type="project" value="UniProtKB-ARBA"/>
</dbReference>
<evidence type="ECO:0000256" key="11">
    <source>
        <dbReference type="ARBA" id="ARBA00023136"/>
    </source>
</evidence>
<evidence type="ECO:0000256" key="2">
    <source>
        <dbReference type="ARBA" id="ARBA00011469"/>
    </source>
</evidence>
<dbReference type="InterPro" id="IPR003593">
    <property type="entry name" value="AAA+_ATPase"/>
</dbReference>
<dbReference type="GO" id="GO:0005524">
    <property type="term" value="F:ATP binding"/>
    <property type="evidence" value="ECO:0007669"/>
    <property type="project" value="UniProtKB-KW"/>
</dbReference>
<evidence type="ECO:0000259" key="17">
    <source>
        <dbReference type="PROSITE" id="PS50893"/>
    </source>
</evidence>
<dbReference type="FunFam" id="3.40.50.300:FF:000016">
    <property type="entry name" value="Oligopeptide ABC transporter ATP-binding component"/>
    <property type="match status" value="1"/>
</dbReference>
<evidence type="ECO:0000256" key="4">
    <source>
        <dbReference type="ARBA" id="ARBA00022475"/>
    </source>
</evidence>
<keyword evidence="9" id="KW-0067">ATP-binding</keyword>
<evidence type="ECO:0000256" key="7">
    <source>
        <dbReference type="ARBA" id="ARBA00022741"/>
    </source>
</evidence>
<dbReference type="Gene3D" id="3.40.50.300">
    <property type="entry name" value="P-loop containing nucleotide triphosphate hydrolases"/>
    <property type="match status" value="2"/>
</dbReference>
<evidence type="ECO:0000256" key="10">
    <source>
        <dbReference type="ARBA" id="ARBA00022967"/>
    </source>
</evidence>
<accession>F9YB42</accession>
<dbReference type="PANTHER" id="PTHR43776:SF15">
    <property type="entry name" value="GLUTATHIONE IMPORT ATP-BINDING PROTEIN GSIA"/>
    <property type="match status" value="1"/>
</dbReference>
<evidence type="ECO:0000256" key="5">
    <source>
        <dbReference type="ARBA" id="ARBA00022519"/>
    </source>
</evidence>
<dbReference type="EC" id="7.4.2.10" evidence="14"/>
<keyword evidence="4" id="KW-1003">Cell membrane</keyword>
<evidence type="ECO:0000256" key="8">
    <source>
        <dbReference type="ARBA" id="ARBA00022801"/>
    </source>
</evidence>
<dbReference type="InterPro" id="IPR017871">
    <property type="entry name" value="ABC_transporter-like_CS"/>
</dbReference>
<keyword evidence="11" id="KW-0472">Membrane</keyword>
<comment type="function">
    <text evidence="12">Part of the ABC transporter complex GsiABCD involved in glutathione import. Responsible for energy coupling to the transport system.</text>
</comment>
<dbReference type="SMART" id="SM00382">
    <property type="entry name" value="AAA"/>
    <property type="match status" value="2"/>
</dbReference>
<evidence type="ECO:0000256" key="3">
    <source>
        <dbReference type="ARBA" id="ARBA00022448"/>
    </source>
</evidence>
<dbReference type="Pfam" id="PF08352">
    <property type="entry name" value="oligo_HPY"/>
    <property type="match status" value="2"/>
</dbReference>
<dbReference type="Proteomes" id="UP000000692">
    <property type="component" value="Plasmid 1"/>
</dbReference>
<keyword evidence="8" id="KW-0378">Hydrolase</keyword>
<dbReference type="HOGENOM" id="CLU_000604_86_2_5"/>
<dbReference type="OrthoDB" id="9802264at2"/>
<dbReference type="PANTHER" id="PTHR43776">
    <property type="entry name" value="TRANSPORT ATP-BINDING PROTEIN"/>
    <property type="match status" value="1"/>
</dbReference>
<evidence type="ECO:0000256" key="15">
    <source>
        <dbReference type="ARBA" id="ARBA00041187"/>
    </source>
</evidence>
<organism evidence="18 19">
    <name type="scientific">Ketogulonicigenium vulgare (strain WSH-001)</name>
    <dbReference type="NCBI Taxonomy" id="759362"/>
    <lineage>
        <taxon>Bacteria</taxon>
        <taxon>Pseudomonadati</taxon>
        <taxon>Pseudomonadota</taxon>
        <taxon>Alphaproteobacteria</taxon>
        <taxon>Rhodobacterales</taxon>
        <taxon>Roseobacteraceae</taxon>
        <taxon>Ketogulonicigenium</taxon>
    </lineage>
</organism>
<dbReference type="RefSeq" id="WP_014538265.1">
    <property type="nucleotide sequence ID" value="NC_017386.1"/>
</dbReference>
<keyword evidence="5" id="KW-0997">Cell inner membrane</keyword>
<dbReference type="SUPFAM" id="SSF52540">
    <property type="entry name" value="P-loop containing nucleoside triphosphate hydrolases"/>
    <property type="match status" value="2"/>
</dbReference>
<dbReference type="InterPro" id="IPR013563">
    <property type="entry name" value="Oligopep_ABC_C"/>
</dbReference>
<keyword evidence="19" id="KW-1185">Reference proteome</keyword>
<dbReference type="PROSITE" id="PS00211">
    <property type="entry name" value="ABC_TRANSPORTER_1"/>
    <property type="match status" value="2"/>
</dbReference>
<evidence type="ECO:0000256" key="16">
    <source>
        <dbReference type="ARBA" id="ARBA00047640"/>
    </source>
</evidence>
<evidence type="ECO:0000256" key="14">
    <source>
        <dbReference type="ARBA" id="ARBA00039050"/>
    </source>
</evidence>
<dbReference type="KEGG" id="kvl:KVU_PA0177"/>
<comment type="similarity">
    <text evidence="13">Belongs to the ABC transporter superfamily. Glutathione importer (TC 3.A.1.5.11) family.</text>
</comment>
<gene>
    <name evidence="18" type="ordered locus">KVU_PA0177</name>
</gene>
<comment type="catalytic activity">
    <reaction evidence="16">
        <text>glutathione(out) + ATP + H2O = glutathione(in) + ADP + phosphate + H(+)</text>
        <dbReference type="Rhea" id="RHEA:29791"/>
        <dbReference type="ChEBI" id="CHEBI:15377"/>
        <dbReference type="ChEBI" id="CHEBI:15378"/>
        <dbReference type="ChEBI" id="CHEBI:30616"/>
        <dbReference type="ChEBI" id="CHEBI:43474"/>
        <dbReference type="ChEBI" id="CHEBI:57925"/>
        <dbReference type="ChEBI" id="CHEBI:456216"/>
        <dbReference type="EC" id="7.4.2.10"/>
    </reaction>
</comment>
<dbReference type="NCBIfam" id="NF007739">
    <property type="entry name" value="PRK10419.1"/>
    <property type="match status" value="2"/>
</dbReference>
<dbReference type="GO" id="GO:0016887">
    <property type="term" value="F:ATP hydrolysis activity"/>
    <property type="evidence" value="ECO:0007669"/>
    <property type="project" value="InterPro"/>
</dbReference>
<dbReference type="GO" id="GO:0015833">
    <property type="term" value="P:peptide transport"/>
    <property type="evidence" value="ECO:0007669"/>
    <property type="project" value="InterPro"/>
</dbReference>
<feature type="domain" description="ABC transporter" evidence="17">
    <location>
        <begin position="4"/>
        <end position="251"/>
    </location>
</feature>
<dbReference type="InterPro" id="IPR003439">
    <property type="entry name" value="ABC_transporter-like_ATP-bd"/>
</dbReference>
<dbReference type="NCBIfam" id="NF008453">
    <property type="entry name" value="PRK11308.1"/>
    <property type="match status" value="2"/>
</dbReference>
<proteinExistence type="inferred from homology"/>
<keyword evidence="7" id="KW-0547">Nucleotide-binding</keyword>
<feature type="domain" description="ABC transporter" evidence="17">
    <location>
        <begin position="295"/>
        <end position="534"/>
    </location>
</feature>
<dbReference type="GO" id="GO:0005886">
    <property type="term" value="C:plasma membrane"/>
    <property type="evidence" value="ECO:0007669"/>
    <property type="project" value="UniProtKB-SubCell"/>
</dbReference>
<dbReference type="CDD" id="cd03257">
    <property type="entry name" value="ABC_NikE_OppD_transporters"/>
    <property type="match status" value="2"/>
</dbReference>
<reference evidence="18 19" key="1">
    <citation type="journal article" date="2011" name="J. Bacteriol.">
        <title>Complete genome sequence of the industrial strain Ketogulonicigenium vulgare WSH-001.</title>
        <authorList>
            <person name="Liu L."/>
            <person name="Li Y."/>
            <person name="Zhang J."/>
            <person name="Zhou Z."/>
            <person name="Liu J."/>
            <person name="Li X."/>
            <person name="Zhou J."/>
            <person name="Du G."/>
            <person name="Wang L."/>
            <person name="Chen J."/>
        </authorList>
    </citation>
    <scope>NUCLEOTIDE SEQUENCE [LARGE SCALE GENOMIC DNA]</scope>
    <source>
        <strain evidence="18 19">WSH-001</strain>
        <plasmid evidence="19">pKVU_100</plasmid>
    </source>
</reference>
<evidence type="ECO:0000313" key="18">
    <source>
        <dbReference type="EMBL" id="AEM42594.1"/>
    </source>
</evidence>
<dbReference type="Pfam" id="PF00005">
    <property type="entry name" value="ABC_tran"/>
    <property type="match status" value="2"/>
</dbReference>
<evidence type="ECO:0000256" key="9">
    <source>
        <dbReference type="ARBA" id="ARBA00022840"/>
    </source>
</evidence>
<sequence>MTLLSVRDLSVSFAGAGAAVQNVSFDMAAGETLAIVGESGSGKSVTSMALMGLLDPRTARISGQAMFQGRDLLQMDEPALQQLRGNEIGMIFQEPMTSLNPVLTIGYQLAEALRRHRGLRGRAALAEAEALLERVRIPAARQRLSEYPHRLSGGMRQRVMIAMAMACNPRLLIADEPTTALDVTVQAQILDLMHRLQQEEGTAILFITHDMGVVAEIADRTLVMHKGRVVEEGETAALFAAPRAAYTRGLLAAVPRLGSMNGVALPQLFPHVDLETGTTRAAAALPDTRRDAMALQVQNLVTRFDLRSGIFKRVTARVHAVEDVSLTLGAGETLALVGESGCGKSTLGRSIMGLNLPSSGHVRLAGDAPLHQQVQMVFQDPFASLNPRLTVGDSIAAPLVIHGMAAAAALAQARVLLDQVGLSAAMAARYPHEFSGGQRQRIAIARALALRPQVIVADEAVSALDVAVKTQVLNLMMDLQVQLGLSYLFISHDMAVVERIAHRVAVMYLGQIVEIGPRAAIFQTPQHPYTKRLLSAVPLPDPARGRARGPVPLREIRSPIVKLGEARPPMAYRQIAEGHLVQDYNLADWAD</sequence>
<keyword evidence="6" id="KW-0677">Repeat</keyword>
<keyword evidence="3" id="KW-0813">Transport</keyword>
<evidence type="ECO:0000256" key="12">
    <source>
        <dbReference type="ARBA" id="ARBA00037530"/>
    </source>
</evidence>
<dbReference type="InterPro" id="IPR050319">
    <property type="entry name" value="ABC_transp_ATP-bind"/>
</dbReference>
<dbReference type="EMBL" id="CP002019">
    <property type="protein sequence ID" value="AEM42594.1"/>
    <property type="molecule type" value="Genomic_DNA"/>
</dbReference>
<evidence type="ECO:0000256" key="6">
    <source>
        <dbReference type="ARBA" id="ARBA00022737"/>
    </source>
</evidence>